<feature type="region of interest" description="Disordered" evidence="10">
    <location>
        <begin position="668"/>
        <end position="748"/>
    </location>
</feature>
<keyword evidence="8" id="KW-0539">Nucleus</keyword>
<keyword evidence="13" id="KW-1185">Reference proteome</keyword>
<evidence type="ECO:0000256" key="6">
    <source>
        <dbReference type="ARBA" id="ARBA00022833"/>
    </source>
</evidence>
<comment type="similarity">
    <text evidence="2">Belongs to the GLI C2H2-type zinc-finger protein family.</text>
</comment>
<dbReference type="InterPro" id="IPR043359">
    <property type="entry name" value="GLI-like"/>
</dbReference>
<evidence type="ECO:0000256" key="4">
    <source>
        <dbReference type="ARBA" id="ARBA00022737"/>
    </source>
</evidence>
<sequence>MVSSAPISEVPPAQNGMMAQSRQETPVIPSQQPMIPPRGMHRHQLSFDGHVAAPVDLQLLNAQMQQRQQHQQQQDMMAAAVMVSVQQGVLTPVDSSIANILVPTMTPVHPVSNMQDLAAMSAPTVSPHLMSGVSQQQQHQQAIQQAGLPMQIKIEPGLVSHPSIRSAGPNTPSEMGYPTPLASAEALNAFTPMVPSMQPHPASATTTPAFTPPEGVIASLTDPSKRHRRHPSSGHHSPELRIVFQKQDFLQQQQQKMAVKEQILYENTRRVEVEPHQTRSPRAAAAAGLKINVSDIQPRAVSQMSAVVSPNESGRIYSPGPLSGPSPTMGPIPNSLMDTIMEVSSNLQLQNLDDTKSTIKTESMEVLEPPSTRSELAELSKQELIEKVMEYERQMEGSLPARRMSNAKSETGPSDNTLEMPAIPHPISSPQQQPQQPPILTFSPTPSIVSLSGSLAPGTSETPQSTLPDRKSASPQLAVKTVTSPVTQNDDDDDEDEGDDEEDEEDMEDDDNEDDAEGDNKTSTRAAKPRNIPSGTAADDTEPPLQLVCLWRDCNTPFETMEQLNEHVTENHIGSGKACYSCDWQGCHRQQKPFTKRHKMYNHLRTHTGERPFKCLVPGCDKKFSRPDSLTTHTKTHSNHRPYSCPMEGCSKAYYHARSLKKHELAHETKRGGHHRALRGPGSNATAQSSSGDASNSSTATVSTSAAAPPQQQQQYSHYNHPYHPDFTSGSGRATKHHGHQRQLSQSTGFNLALTSDPAVVTGMLSAGSVSSGTNSPSPGGMGTGLGFNPGFNPSMTIIKPSLSNHSSTSSVPSLSLVMSNASLGSIDGQQTPMSANPAFHHQQHPQSHAQGVHVVSMPSANTSHQTTPAGSPGFQSAAVPSSILTSPPPPPPGINTSVPLTVPMSMGMPMPMDMGMSMNGVDLQGVSSPPAPMPVMPVMPAMPPAALHLNMVHPQGGLEAMTPTAANGNTLYTIMPTGPMGAVVPSPAGMMSGIEVPVSSAPGTHLSLAGSEPGPNGHSVPMVPHPM</sequence>
<reference evidence="12" key="1">
    <citation type="journal article" date="2020" name="Fungal Divers.">
        <title>Resolving the Mortierellaceae phylogeny through synthesis of multi-gene phylogenetics and phylogenomics.</title>
        <authorList>
            <person name="Vandepol N."/>
            <person name="Liber J."/>
            <person name="Desiro A."/>
            <person name="Na H."/>
            <person name="Kennedy M."/>
            <person name="Barry K."/>
            <person name="Grigoriev I.V."/>
            <person name="Miller A.N."/>
            <person name="O'Donnell K."/>
            <person name="Stajich J.E."/>
            <person name="Bonito G."/>
        </authorList>
    </citation>
    <scope>NUCLEOTIDE SEQUENCE</scope>
    <source>
        <strain evidence="12">NRRL 28262</strain>
    </source>
</reference>
<organism evidence="12 13">
    <name type="scientific">Linnemannia exigua</name>
    <dbReference type="NCBI Taxonomy" id="604196"/>
    <lineage>
        <taxon>Eukaryota</taxon>
        <taxon>Fungi</taxon>
        <taxon>Fungi incertae sedis</taxon>
        <taxon>Mucoromycota</taxon>
        <taxon>Mortierellomycotina</taxon>
        <taxon>Mortierellomycetes</taxon>
        <taxon>Mortierellales</taxon>
        <taxon>Mortierellaceae</taxon>
        <taxon>Linnemannia</taxon>
    </lineage>
</organism>
<dbReference type="GO" id="GO:0000978">
    <property type="term" value="F:RNA polymerase II cis-regulatory region sequence-specific DNA binding"/>
    <property type="evidence" value="ECO:0007669"/>
    <property type="project" value="TreeGrafter"/>
</dbReference>
<dbReference type="EMBL" id="JAAAIL010001005">
    <property type="protein sequence ID" value="KAG0272034.1"/>
    <property type="molecule type" value="Genomic_DNA"/>
</dbReference>
<feature type="compositionally biased region" description="Polar residues" evidence="10">
    <location>
        <begin position="442"/>
        <end position="467"/>
    </location>
</feature>
<accession>A0AAD4DAV3</accession>
<evidence type="ECO:0000259" key="11">
    <source>
        <dbReference type="PROSITE" id="PS50157"/>
    </source>
</evidence>
<evidence type="ECO:0000256" key="3">
    <source>
        <dbReference type="ARBA" id="ARBA00022723"/>
    </source>
</evidence>
<feature type="region of interest" description="Disordered" evidence="10">
    <location>
        <begin position="1008"/>
        <end position="1028"/>
    </location>
</feature>
<dbReference type="PROSITE" id="PS50157">
    <property type="entry name" value="ZINC_FINGER_C2H2_2"/>
    <property type="match status" value="3"/>
</dbReference>
<feature type="compositionally biased region" description="Acidic residues" evidence="10">
    <location>
        <begin position="489"/>
        <end position="517"/>
    </location>
</feature>
<dbReference type="GO" id="GO:0000981">
    <property type="term" value="F:DNA-binding transcription factor activity, RNA polymerase II-specific"/>
    <property type="evidence" value="ECO:0007669"/>
    <property type="project" value="TreeGrafter"/>
</dbReference>
<dbReference type="GO" id="GO:0008270">
    <property type="term" value="F:zinc ion binding"/>
    <property type="evidence" value="ECO:0007669"/>
    <property type="project" value="UniProtKB-KW"/>
</dbReference>
<evidence type="ECO:0000313" key="12">
    <source>
        <dbReference type="EMBL" id="KAG0272034.1"/>
    </source>
</evidence>
<keyword evidence="3" id="KW-0479">Metal-binding</keyword>
<dbReference type="Pfam" id="PF00096">
    <property type="entry name" value="zf-C2H2"/>
    <property type="match status" value="1"/>
</dbReference>
<feature type="domain" description="C2H2-type" evidence="11">
    <location>
        <begin position="580"/>
        <end position="612"/>
    </location>
</feature>
<feature type="compositionally biased region" description="Low complexity" evidence="10">
    <location>
        <begin position="686"/>
        <end position="722"/>
    </location>
</feature>
<dbReference type="AlphaFoldDB" id="A0AAD4DAV3"/>
<dbReference type="InterPro" id="IPR036236">
    <property type="entry name" value="Znf_C2H2_sf"/>
</dbReference>
<feature type="domain" description="C2H2-type" evidence="11">
    <location>
        <begin position="643"/>
        <end position="672"/>
    </location>
</feature>
<dbReference type="InterPro" id="IPR013087">
    <property type="entry name" value="Znf_C2H2_type"/>
</dbReference>
<dbReference type="InterPro" id="IPR056436">
    <property type="entry name" value="Znf-C2H2_ZIC1-5/GLI1-3-like"/>
</dbReference>
<keyword evidence="6" id="KW-0862">Zinc</keyword>
<dbReference type="PROSITE" id="PS00028">
    <property type="entry name" value="ZINC_FINGER_C2H2_1"/>
    <property type="match status" value="3"/>
</dbReference>
<dbReference type="SMART" id="SM00355">
    <property type="entry name" value="ZnF_C2H2"/>
    <property type="match status" value="4"/>
</dbReference>
<protein>
    <recommendedName>
        <fullName evidence="11">C2H2-type domain-containing protein</fullName>
    </recommendedName>
</protein>
<evidence type="ECO:0000256" key="9">
    <source>
        <dbReference type="PROSITE-ProRule" id="PRU00042"/>
    </source>
</evidence>
<dbReference type="PANTHER" id="PTHR45718:SF8">
    <property type="entry name" value="GLIS FAMILY ZINC FINGER 2"/>
    <property type="match status" value="1"/>
</dbReference>
<evidence type="ECO:0000256" key="2">
    <source>
        <dbReference type="ARBA" id="ARBA00010831"/>
    </source>
</evidence>
<gene>
    <name evidence="12" type="ORF">BGZ95_000091</name>
</gene>
<dbReference type="PANTHER" id="PTHR45718">
    <property type="entry name" value="TRANSCRIPTIONAL ACTIVATOR CUBITUS INTERRUPTUS"/>
    <property type="match status" value="1"/>
</dbReference>
<feature type="region of interest" description="Disordered" evidence="10">
    <location>
        <begin position="1"/>
        <end position="23"/>
    </location>
</feature>
<dbReference type="GO" id="GO:0005634">
    <property type="term" value="C:nucleus"/>
    <property type="evidence" value="ECO:0007669"/>
    <property type="project" value="UniProtKB-SubCell"/>
</dbReference>
<keyword evidence="4" id="KW-0677">Repeat</keyword>
<evidence type="ECO:0000256" key="10">
    <source>
        <dbReference type="SAM" id="MobiDB-lite"/>
    </source>
</evidence>
<keyword evidence="7" id="KW-0238">DNA-binding</keyword>
<dbReference type="Pfam" id="PF23561">
    <property type="entry name" value="zf-C2H2_15"/>
    <property type="match status" value="1"/>
</dbReference>
<feature type="domain" description="C2H2-type" evidence="11">
    <location>
        <begin position="613"/>
        <end position="642"/>
    </location>
</feature>
<evidence type="ECO:0000256" key="5">
    <source>
        <dbReference type="ARBA" id="ARBA00022771"/>
    </source>
</evidence>
<dbReference type="Proteomes" id="UP001194580">
    <property type="component" value="Unassembled WGS sequence"/>
</dbReference>
<keyword evidence="5 9" id="KW-0863">Zinc-finger</keyword>
<feature type="region of interest" description="Disordered" evidence="10">
    <location>
        <begin position="396"/>
        <end position="541"/>
    </location>
</feature>
<dbReference type="Gene3D" id="3.30.160.60">
    <property type="entry name" value="Classic Zinc Finger"/>
    <property type="match status" value="4"/>
</dbReference>
<evidence type="ECO:0000256" key="8">
    <source>
        <dbReference type="ARBA" id="ARBA00023242"/>
    </source>
</evidence>
<comment type="subcellular location">
    <subcellularLocation>
        <location evidence="1">Nucleus</location>
    </subcellularLocation>
</comment>
<evidence type="ECO:0000256" key="1">
    <source>
        <dbReference type="ARBA" id="ARBA00004123"/>
    </source>
</evidence>
<proteinExistence type="inferred from homology"/>
<comment type="caution">
    <text evidence="12">The sequence shown here is derived from an EMBL/GenBank/DDBJ whole genome shotgun (WGS) entry which is preliminary data.</text>
</comment>
<evidence type="ECO:0000313" key="13">
    <source>
        <dbReference type="Proteomes" id="UP001194580"/>
    </source>
</evidence>
<feature type="compositionally biased region" description="Polar residues" evidence="10">
    <location>
        <begin position="406"/>
        <end position="417"/>
    </location>
</feature>
<dbReference type="FunFam" id="3.30.160.60:FF:002343">
    <property type="entry name" value="Zinc finger protein 33A"/>
    <property type="match status" value="1"/>
</dbReference>
<name>A0AAD4DAV3_9FUNG</name>
<dbReference type="SUPFAM" id="SSF57667">
    <property type="entry name" value="beta-beta-alpha zinc fingers"/>
    <property type="match status" value="3"/>
</dbReference>
<evidence type="ECO:0000256" key="7">
    <source>
        <dbReference type="ARBA" id="ARBA00023125"/>
    </source>
</evidence>